<name>A0A382UJD0_9ZZZZ</name>
<feature type="transmembrane region" description="Helical" evidence="1">
    <location>
        <begin position="7"/>
        <end position="25"/>
    </location>
</feature>
<dbReference type="AlphaFoldDB" id="A0A382UJD0"/>
<protein>
    <submittedName>
        <fullName evidence="2">Uncharacterized protein</fullName>
    </submittedName>
</protein>
<reference evidence="2" key="1">
    <citation type="submission" date="2018-05" db="EMBL/GenBank/DDBJ databases">
        <authorList>
            <person name="Lanie J.A."/>
            <person name="Ng W.-L."/>
            <person name="Kazmierczak K.M."/>
            <person name="Andrzejewski T.M."/>
            <person name="Davidsen T.M."/>
            <person name="Wayne K.J."/>
            <person name="Tettelin H."/>
            <person name="Glass J.I."/>
            <person name="Rusch D."/>
            <person name="Podicherti R."/>
            <person name="Tsui H.-C.T."/>
            <person name="Winkler M.E."/>
        </authorList>
    </citation>
    <scope>NUCLEOTIDE SEQUENCE</scope>
</reference>
<gene>
    <name evidence="2" type="ORF">METZ01_LOCUS387230</name>
</gene>
<keyword evidence="1" id="KW-0812">Transmembrane</keyword>
<keyword evidence="1" id="KW-1133">Transmembrane helix</keyword>
<accession>A0A382UJD0</accession>
<dbReference type="EMBL" id="UINC01144701">
    <property type="protein sequence ID" value="SVD34376.1"/>
    <property type="molecule type" value="Genomic_DNA"/>
</dbReference>
<feature type="transmembrane region" description="Helical" evidence="1">
    <location>
        <begin position="78"/>
        <end position="96"/>
    </location>
</feature>
<feature type="non-terminal residue" evidence="2">
    <location>
        <position position="120"/>
    </location>
</feature>
<evidence type="ECO:0000256" key="1">
    <source>
        <dbReference type="SAM" id="Phobius"/>
    </source>
</evidence>
<organism evidence="2">
    <name type="scientific">marine metagenome</name>
    <dbReference type="NCBI Taxonomy" id="408172"/>
    <lineage>
        <taxon>unclassified sequences</taxon>
        <taxon>metagenomes</taxon>
        <taxon>ecological metagenomes</taxon>
    </lineage>
</organism>
<feature type="transmembrane region" description="Helical" evidence="1">
    <location>
        <begin position="102"/>
        <end position="119"/>
    </location>
</feature>
<keyword evidence="1" id="KW-0472">Membrane</keyword>
<sequence>MTLTHLFKAQAIFAWIWVVMFWLFPNVPAESFGFVLADGTLPPDLVTFGQAVSIPILGIGAISWMAPTWVGGEHIKKLGMLMGVYLNILFVAVQLFHISTDAANFDAFGMIATAVFVVLF</sequence>
<proteinExistence type="predicted"/>
<evidence type="ECO:0000313" key="2">
    <source>
        <dbReference type="EMBL" id="SVD34376.1"/>
    </source>
</evidence>
<feature type="transmembrane region" description="Helical" evidence="1">
    <location>
        <begin position="45"/>
        <end position="66"/>
    </location>
</feature>